<dbReference type="InterPro" id="IPR011009">
    <property type="entry name" value="Kinase-like_dom_sf"/>
</dbReference>
<dbReference type="Pfam" id="PF07714">
    <property type="entry name" value="PK_Tyr_Ser-Thr"/>
    <property type="match status" value="1"/>
</dbReference>
<evidence type="ECO:0000313" key="3">
    <source>
        <dbReference type="EMBL" id="KAJ7005730.1"/>
    </source>
</evidence>
<dbReference type="EMBL" id="JAQIZT010000002">
    <property type="protein sequence ID" value="KAJ7005730.1"/>
    <property type="molecule type" value="Genomic_DNA"/>
</dbReference>
<dbReference type="GO" id="GO:0004674">
    <property type="term" value="F:protein serine/threonine kinase activity"/>
    <property type="evidence" value="ECO:0007669"/>
    <property type="project" value="TreeGrafter"/>
</dbReference>
<name>A0AAD6RB81_9ROSI</name>
<dbReference type="PANTHER" id="PTHR44329:SF278">
    <property type="entry name" value="PROTEIN KINASE DOMAIN-CONTAINING PROTEIN"/>
    <property type="match status" value="1"/>
</dbReference>
<dbReference type="Gene3D" id="1.10.510.10">
    <property type="entry name" value="Transferase(Phosphotransferase) domain 1"/>
    <property type="match status" value="1"/>
</dbReference>
<proteinExistence type="predicted"/>
<evidence type="ECO:0000259" key="2">
    <source>
        <dbReference type="Pfam" id="PF07714"/>
    </source>
</evidence>
<feature type="region of interest" description="Disordered" evidence="1">
    <location>
        <begin position="50"/>
        <end position="71"/>
    </location>
</feature>
<dbReference type="InterPro" id="IPR051681">
    <property type="entry name" value="Ser/Thr_Kinases-Pseudokinases"/>
</dbReference>
<protein>
    <recommendedName>
        <fullName evidence="2">Serine-threonine/tyrosine-protein kinase catalytic domain-containing protein</fullName>
    </recommendedName>
</protein>
<sequence length="71" mass="8436">MDFQGLRPPIPSHSHPELADLLKRCWQRDPFLRPEFSEILELLQQLERTVADERDDKQKEKSPRRAVTAIR</sequence>
<dbReference type="AlphaFoldDB" id="A0AAD6RB81"/>
<evidence type="ECO:0000313" key="4">
    <source>
        <dbReference type="Proteomes" id="UP001164929"/>
    </source>
</evidence>
<dbReference type="PANTHER" id="PTHR44329">
    <property type="entry name" value="SERINE/THREONINE-PROTEIN KINASE TNNI3K-RELATED"/>
    <property type="match status" value="1"/>
</dbReference>
<organism evidence="3 4">
    <name type="scientific">Populus alba x Populus x berolinensis</name>
    <dbReference type="NCBI Taxonomy" id="444605"/>
    <lineage>
        <taxon>Eukaryota</taxon>
        <taxon>Viridiplantae</taxon>
        <taxon>Streptophyta</taxon>
        <taxon>Embryophyta</taxon>
        <taxon>Tracheophyta</taxon>
        <taxon>Spermatophyta</taxon>
        <taxon>Magnoliopsida</taxon>
        <taxon>eudicotyledons</taxon>
        <taxon>Gunneridae</taxon>
        <taxon>Pentapetalae</taxon>
        <taxon>rosids</taxon>
        <taxon>fabids</taxon>
        <taxon>Malpighiales</taxon>
        <taxon>Salicaceae</taxon>
        <taxon>Saliceae</taxon>
        <taxon>Populus</taxon>
    </lineage>
</organism>
<dbReference type="Proteomes" id="UP001164929">
    <property type="component" value="Chromosome 2"/>
</dbReference>
<gene>
    <name evidence="3" type="ORF">NC653_005140</name>
</gene>
<evidence type="ECO:0000256" key="1">
    <source>
        <dbReference type="SAM" id="MobiDB-lite"/>
    </source>
</evidence>
<dbReference type="InterPro" id="IPR001245">
    <property type="entry name" value="Ser-Thr/Tyr_kinase_cat_dom"/>
</dbReference>
<reference evidence="3" key="1">
    <citation type="journal article" date="2023" name="Mol. Ecol. Resour.">
        <title>Chromosome-level genome assembly of a triploid poplar Populus alba 'Berolinensis'.</title>
        <authorList>
            <person name="Chen S."/>
            <person name="Yu Y."/>
            <person name="Wang X."/>
            <person name="Wang S."/>
            <person name="Zhang T."/>
            <person name="Zhou Y."/>
            <person name="He R."/>
            <person name="Meng N."/>
            <person name="Wang Y."/>
            <person name="Liu W."/>
            <person name="Liu Z."/>
            <person name="Liu J."/>
            <person name="Guo Q."/>
            <person name="Huang H."/>
            <person name="Sederoff R.R."/>
            <person name="Wang G."/>
            <person name="Qu G."/>
            <person name="Chen S."/>
        </authorList>
    </citation>
    <scope>NUCLEOTIDE SEQUENCE</scope>
    <source>
        <strain evidence="3">SC-2020</strain>
    </source>
</reference>
<comment type="caution">
    <text evidence="3">The sequence shown here is derived from an EMBL/GenBank/DDBJ whole genome shotgun (WGS) entry which is preliminary data.</text>
</comment>
<accession>A0AAD6RB81</accession>
<keyword evidence="4" id="KW-1185">Reference proteome</keyword>
<dbReference type="SUPFAM" id="SSF56112">
    <property type="entry name" value="Protein kinase-like (PK-like)"/>
    <property type="match status" value="1"/>
</dbReference>
<feature type="compositionally biased region" description="Basic and acidic residues" evidence="1">
    <location>
        <begin position="50"/>
        <end position="63"/>
    </location>
</feature>
<feature type="domain" description="Serine-threonine/tyrosine-protein kinase catalytic" evidence="2">
    <location>
        <begin position="4"/>
        <end position="43"/>
    </location>
</feature>